<proteinExistence type="predicted"/>
<accession>A0A6I8LH79</accession>
<dbReference type="EMBL" id="CABVGP010000001">
    <property type="protein sequence ID" value="VVJ16320.1"/>
    <property type="molecule type" value="Genomic_DNA"/>
</dbReference>
<evidence type="ECO:0000313" key="1">
    <source>
        <dbReference type="EMBL" id="VVJ16320.1"/>
    </source>
</evidence>
<dbReference type="Proteomes" id="UP000399805">
    <property type="component" value="Unassembled WGS sequence"/>
</dbReference>
<gene>
    <name evidence="1" type="ORF">AA23TX_01341</name>
</gene>
<name>A0A6I8LH79_9PSEU</name>
<dbReference type="RefSeq" id="WP_155541676.1">
    <property type="nucleotide sequence ID" value="NZ_CABVGP010000001.1"/>
</dbReference>
<protein>
    <submittedName>
        <fullName evidence="1">Uncharacterized protein</fullName>
    </submittedName>
</protein>
<sequence length="109" mass="11460">MLPPSPAAALYPRARLTPEAAELPMAPRTREIPGGGRWHHFATGDRVLVFDEPDPATGWSAVRRGTVTGAGPESIEVDFGAAGQAAFTTADRIRISHVAGSCRCVVALP</sequence>
<keyword evidence="2" id="KW-1185">Reference proteome</keyword>
<evidence type="ECO:0000313" key="2">
    <source>
        <dbReference type="Proteomes" id="UP000399805"/>
    </source>
</evidence>
<dbReference type="AlphaFoldDB" id="A0A6I8LH79"/>
<reference evidence="1 2" key="1">
    <citation type="submission" date="2019-09" db="EMBL/GenBank/DDBJ databases">
        <authorList>
            <person name="Leyn A S."/>
        </authorList>
    </citation>
    <scope>NUCLEOTIDE SEQUENCE [LARGE SCALE GENOMIC DNA]</scope>
    <source>
        <strain evidence="1">AA231_1</strain>
    </source>
</reference>
<organism evidence="1 2">
    <name type="scientific">Amycolatopsis camponoti</name>
    <dbReference type="NCBI Taxonomy" id="2606593"/>
    <lineage>
        <taxon>Bacteria</taxon>
        <taxon>Bacillati</taxon>
        <taxon>Actinomycetota</taxon>
        <taxon>Actinomycetes</taxon>
        <taxon>Pseudonocardiales</taxon>
        <taxon>Pseudonocardiaceae</taxon>
        <taxon>Amycolatopsis</taxon>
    </lineage>
</organism>